<reference evidence="5 6" key="2">
    <citation type="submission" date="2018-09" db="EMBL/GenBank/DDBJ databases">
        <title>Genome of Sphaerochaeta halotolerans strain 4-11.</title>
        <authorList>
            <person name="Nazina T.N."/>
            <person name="Sokolova D.S."/>
        </authorList>
    </citation>
    <scope>NUCLEOTIDE SEQUENCE [LARGE SCALE GENOMIC DNA]</scope>
    <source>
        <strain evidence="5 6">4-11</strain>
    </source>
</reference>
<dbReference type="SMART" id="SM00420">
    <property type="entry name" value="HTH_DEOR"/>
    <property type="match status" value="1"/>
</dbReference>
<dbReference type="PROSITE" id="PS51000">
    <property type="entry name" value="HTH_DEOR_2"/>
    <property type="match status" value="1"/>
</dbReference>
<dbReference type="Pfam" id="PF08220">
    <property type="entry name" value="HTH_DeoR"/>
    <property type="match status" value="1"/>
</dbReference>
<dbReference type="InterPro" id="IPR001034">
    <property type="entry name" value="DeoR_HTH"/>
</dbReference>
<dbReference type="SUPFAM" id="SSF100950">
    <property type="entry name" value="NagB/RpiA/CoA transferase-like"/>
    <property type="match status" value="1"/>
</dbReference>
<dbReference type="AlphaFoldDB" id="A0A372MKY9"/>
<dbReference type="Proteomes" id="UP000264002">
    <property type="component" value="Unassembled WGS sequence"/>
</dbReference>
<evidence type="ECO:0000313" key="5">
    <source>
        <dbReference type="EMBL" id="RFU96093.1"/>
    </source>
</evidence>
<dbReference type="PRINTS" id="PR00037">
    <property type="entry name" value="HTHLACR"/>
</dbReference>
<dbReference type="PANTHER" id="PTHR30363:SF44">
    <property type="entry name" value="AGA OPERON TRANSCRIPTIONAL REPRESSOR-RELATED"/>
    <property type="match status" value="1"/>
</dbReference>
<dbReference type="InterPro" id="IPR014036">
    <property type="entry name" value="DeoR-like_C"/>
</dbReference>
<dbReference type="GO" id="GO:0003700">
    <property type="term" value="F:DNA-binding transcription factor activity"/>
    <property type="evidence" value="ECO:0007669"/>
    <property type="project" value="InterPro"/>
</dbReference>
<dbReference type="InterPro" id="IPR037171">
    <property type="entry name" value="NagB/RpiA_transferase-like"/>
</dbReference>
<dbReference type="InterPro" id="IPR036390">
    <property type="entry name" value="WH_DNA-bd_sf"/>
</dbReference>
<keyword evidence="3" id="KW-0804">Transcription</keyword>
<proteinExistence type="predicted"/>
<dbReference type="Gene3D" id="3.40.50.1360">
    <property type="match status" value="1"/>
</dbReference>
<keyword evidence="6" id="KW-1185">Reference proteome</keyword>
<dbReference type="Pfam" id="PF00455">
    <property type="entry name" value="DeoRC"/>
    <property type="match status" value="1"/>
</dbReference>
<evidence type="ECO:0000259" key="4">
    <source>
        <dbReference type="PROSITE" id="PS51000"/>
    </source>
</evidence>
<sequence length="253" mass="27377">MIREKRFELIQSELAKKGIVDVDELTIVLDASRATVRRDLDALNKIGVLKRTHGGARSIDSEEELPFHTKVMANIQEKRAIGITTAECIPEGSVVGCTGGTTVMSIVKHLKEKQITVVTNAINIAMELASSKSVEIVVSGGTLRSRSYEMVGHIADRTLSELNLSIALIGVDGIDMERGISTYTMQEAHAAALFIHQAKEVWVAADHSKMGKVAPAVISPLSKVTKLFTDSGIDSSMRRKIEATGIEVIIADL</sequence>
<accession>A0A372MKY9</accession>
<dbReference type="InterPro" id="IPR050313">
    <property type="entry name" value="Carb_Metab_HTH_regulators"/>
</dbReference>
<keyword evidence="1" id="KW-0805">Transcription regulation</keyword>
<evidence type="ECO:0000256" key="2">
    <source>
        <dbReference type="ARBA" id="ARBA00023125"/>
    </source>
</evidence>
<dbReference type="InterPro" id="IPR018356">
    <property type="entry name" value="Tscrpt_reg_HTH_DeoR_CS"/>
</dbReference>
<keyword evidence="2" id="KW-0238">DNA-binding</keyword>
<dbReference type="RefSeq" id="WP_117328912.1">
    <property type="nucleotide sequence ID" value="NZ_QUWK01000001.1"/>
</dbReference>
<evidence type="ECO:0000256" key="3">
    <source>
        <dbReference type="ARBA" id="ARBA00023163"/>
    </source>
</evidence>
<dbReference type="SMART" id="SM01134">
    <property type="entry name" value="DeoRC"/>
    <property type="match status" value="1"/>
</dbReference>
<comment type="caution">
    <text evidence="5">The sequence shown here is derived from an EMBL/GenBank/DDBJ whole genome shotgun (WGS) entry which is preliminary data.</text>
</comment>
<evidence type="ECO:0000313" key="6">
    <source>
        <dbReference type="Proteomes" id="UP000264002"/>
    </source>
</evidence>
<dbReference type="EMBL" id="QUWK01000001">
    <property type="protein sequence ID" value="RFU96093.1"/>
    <property type="molecule type" value="Genomic_DNA"/>
</dbReference>
<organism evidence="5 6">
    <name type="scientific">Sphaerochaeta halotolerans</name>
    <dbReference type="NCBI Taxonomy" id="2293840"/>
    <lineage>
        <taxon>Bacteria</taxon>
        <taxon>Pseudomonadati</taxon>
        <taxon>Spirochaetota</taxon>
        <taxon>Spirochaetia</taxon>
        <taxon>Spirochaetales</taxon>
        <taxon>Sphaerochaetaceae</taxon>
        <taxon>Sphaerochaeta</taxon>
    </lineage>
</organism>
<dbReference type="PROSITE" id="PS00894">
    <property type="entry name" value="HTH_DEOR_1"/>
    <property type="match status" value="1"/>
</dbReference>
<name>A0A372MKY9_9SPIR</name>
<protein>
    <submittedName>
        <fullName evidence="5">DeoR/GlpR transcriptional regulator</fullName>
    </submittedName>
</protein>
<gene>
    <name evidence="5" type="ORF">DYP60_00530</name>
</gene>
<dbReference type="SUPFAM" id="SSF46785">
    <property type="entry name" value="Winged helix' DNA-binding domain"/>
    <property type="match status" value="1"/>
</dbReference>
<reference evidence="6" key="1">
    <citation type="submission" date="2018-08" db="EMBL/GenBank/DDBJ databases">
        <authorList>
            <person name="Grouzdev D.S."/>
            <person name="Krutkina M.S."/>
        </authorList>
    </citation>
    <scope>NUCLEOTIDE SEQUENCE [LARGE SCALE GENOMIC DNA]</scope>
    <source>
        <strain evidence="6">4-11</strain>
    </source>
</reference>
<evidence type="ECO:0000256" key="1">
    <source>
        <dbReference type="ARBA" id="ARBA00023015"/>
    </source>
</evidence>
<feature type="domain" description="HTH deoR-type" evidence="4">
    <location>
        <begin position="3"/>
        <end position="58"/>
    </location>
</feature>
<dbReference type="PANTHER" id="PTHR30363">
    <property type="entry name" value="HTH-TYPE TRANSCRIPTIONAL REGULATOR SRLR-RELATED"/>
    <property type="match status" value="1"/>
</dbReference>
<dbReference type="GO" id="GO:0003677">
    <property type="term" value="F:DNA binding"/>
    <property type="evidence" value="ECO:0007669"/>
    <property type="project" value="UniProtKB-KW"/>
</dbReference>